<dbReference type="Proteomes" id="UP000290540">
    <property type="component" value="Unassembled WGS sequence"/>
</dbReference>
<dbReference type="GO" id="GO:0000329">
    <property type="term" value="C:fungal-type vacuole membrane"/>
    <property type="evidence" value="ECO:0007669"/>
    <property type="project" value="TreeGrafter"/>
</dbReference>
<feature type="transmembrane region" description="Helical" evidence="2">
    <location>
        <begin position="7"/>
        <end position="23"/>
    </location>
</feature>
<keyword evidence="2" id="KW-0472">Membrane</keyword>
<protein>
    <submittedName>
        <fullName evidence="3">Uncharacterized protein</fullName>
    </submittedName>
</protein>
<dbReference type="AlphaFoldDB" id="A0A4Q2V4B5"/>
<evidence type="ECO:0000256" key="2">
    <source>
        <dbReference type="SAM" id="Phobius"/>
    </source>
</evidence>
<evidence type="ECO:0000313" key="4">
    <source>
        <dbReference type="Proteomes" id="UP000290540"/>
    </source>
</evidence>
<comment type="caution">
    <text evidence="3">The sequence shown here is derived from an EMBL/GenBank/DDBJ whole genome shotgun (WGS) entry which is preliminary data.</text>
</comment>
<dbReference type="GO" id="GO:0015369">
    <property type="term" value="F:calcium:proton antiporter activity"/>
    <property type="evidence" value="ECO:0007669"/>
    <property type="project" value="TreeGrafter"/>
</dbReference>
<keyword evidence="2" id="KW-1133">Transmembrane helix</keyword>
<dbReference type="PANTHER" id="PTHR31503">
    <property type="entry name" value="VACUOLAR CALCIUM ION TRANSPORTER"/>
    <property type="match status" value="1"/>
</dbReference>
<keyword evidence="1" id="KW-0813">Transport</keyword>
<dbReference type="EMBL" id="MQTW01000759">
    <property type="protein sequence ID" value="RYC79143.1"/>
    <property type="molecule type" value="Genomic_DNA"/>
</dbReference>
<organism evidence="3 4">
    <name type="scientific">Fusarium oxysporum f. sp. narcissi</name>
    <dbReference type="NCBI Taxonomy" id="451672"/>
    <lineage>
        <taxon>Eukaryota</taxon>
        <taxon>Fungi</taxon>
        <taxon>Dikarya</taxon>
        <taxon>Ascomycota</taxon>
        <taxon>Pezizomycotina</taxon>
        <taxon>Sordariomycetes</taxon>
        <taxon>Hypocreomycetidae</taxon>
        <taxon>Hypocreales</taxon>
        <taxon>Nectriaceae</taxon>
        <taxon>Fusarium</taxon>
        <taxon>Fusarium oxysporum species complex</taxon>
    </lineage>
</organism>
<dbReference type="GO" id="GO:0006874">
    <property type="term" value="P:intracellular calcium ion homeostasis"/>
    <property type="evidence" value="ECO:0007669"/>
    <property type="project" value="TreeGrafter"/>
</dbReference>
<sequence length="159" mass="16716">MCRPRNVLLAFVPLGIIAGVLSWSPATVFSLNFIAIIPLAAALLFATEEISTPLGQALGGLLNATFGNAVKLMASIVALKRNQIEVVQSSMLDCILFSLLVMGTSFLPGGLINMADDSGNCTEQTFTSATAQTTCSLVSAVSRLNGHSRYCEQPPKPSP</sequence>
<name>A0A4Q2V4B5_FUSOX</name>
<reference evidence="3 4" key="1">
    <citation type="submission" date="2016-12" db="EMBL/GenBank/DDBJ databases">
        <title>Draft genome sequence of Fusarium oxysporum causing rot on Narcissus.</title>
        <authorList>
            <person name="Armitage A.D."/>
            <person name="Taylor A."/>
            <person name="Clarkson J.P."/>
            <person name="Harrison R.J."/>
            <person name="Jackson A.C."/>
        </authorList>
    </citation>
    <scope>NUCLEOTIDE SEQUENCE [LARGE SCALE GENOMIC DNA]</scope>
    <source>
        <strain evidence="3 4">N139</strain>
    </source>
</reference>
<evidence type="ECO:0000256" key="1">
    <source>
        <dbReference type="ARBA" id="ARBA00023065"/>
    </source>
</evidence>
<gene>
    <name evidence="3" type="ORF">BFJ63_vAg17981</name>
</gene>
<keyword evidence="2" id="KW-0812">Transmembrane</keyword>
<dbReference type="InterPro" id="IPR004713">
    <property type="entry name" value="CaH_exchang"/>
</dbReference>
<accession>A0A4Q2V4B5</accession>
<evidence type="ECO:0000313" key="3">
    <source>
        <dbReference type="EMBL" id="RYC79143.1"/>
    </source>
</evidence>
<proteinExistence type="predicted"/>
<dbReference type="PANTHER" id="PTHR31503:SF22">
    <property type="entry name" value="VACUOLAR CALCIUM ION TRANSPORTER"/>
    <property type="match status" value="1"/>
</dbReference>
<keyword evidence="1" id="KW-0406">Ion transport</keyword>